<dbReference type="AlphaFoldDB" id="A0A2S1QW91"/>
<feature type="chain" id="PRO_5015540575" description="Fibronectin type-III domain-containing protein" evidence="1">
    <location>
        <begin position="17"/>
        <end position="230"/>
    </location>
</feature>
<dbReference type="EMBL" id="CP029186">
    <property type="protein sequence ID" value="AWH84682.1"/>
    <property type="molecule type" value="Genomic_DNA"/>
</dbReference>
<dbReference type="Gene3D" id="2.60.40.10">
    <property type="entry name" value="Immunoglobulins"/>
    <property type="match status" value="2"/>
</dbReference>
<keyword evidence="1" id="KW-0732">Signal</keyword>
<keyword evidence="3" id="KW-1185">Reference proteome</keyword>
<dbReference type="Proteomes" id="UP000244929">
    <property type="component" value="Chromosome"/>
</dbReference>
<dbReference type="PROSITE" id="PS51257">
    <property type="entry name" value="PROKAR_LIPOPROTEIN"/>
    <property type="match status" value="1"/>
</dbReference>
<dbReference type="InterPro" id="IPR013783">
    <property type="entry name" value="Ig-like_fold"/>
</dbReference>
<dbReference type="OrthoDB" id="789771at2"/>
<evidence type="ECO:0000313" key="3">
    <source>
        <dbReference type="Proteomes" id="UP000244929"/>
    </source>
</evidence>
<gene>
    <name evidence="2" type="ORF">HYN59_05910</name>
</gene>
<evidence type="ECO:0008006" key="4">
    <source>
        <dbReference type="Google" id="ProtNLM"/>
    </source>
</evidence>
<proteinExistence type="predicted"/>
<sequence>MKKILIAFTASLFALAGCSKDDNGGNGGGTGTEAAVLSFPENNSECTTGTEVSATQSKVNFQWAAAPGAQTYFVYVKNLDTQSTLQFSAGANTSLEITLIKGTPYSWYVNTNKAGGTTVASAVWKFYNAGNGVTNYAPFPADAVSPAMSSTIYGPTITLQWDGSDLDNDIVDYKVYMDTNANPATLAGTVTTETLPNVAVASGGTYYWKVVTTDGAGNTTASPVYQFKVF</sequence>
<feature type="signal peptide" evidence="1">
    <location>
        <begin position="1"/>
        <end position="16"/>
    </location>
</feature>
<organism evidence="2 3">
    <name type="scientific">Flavobacterium album</name>
    <dbReference type="NCBI Taxonomy" id="2175091"/>
    <lineage>
        <taxon>Bacteria</taxon>
        <taxon>Pseudomonadati</taxon>
        <taxon>Bacteroidota</taxon>
        <taxon>Flavobacteriia</taxon>
        <taxon>Flavobacteriales</taxon>
        <taxon>Flavobacteriaceae</taxon>
        <taxon>Flavobacterium</taxon>
    </lineage>
</organism>
<dbReference type="KEGG" id="falb:HYN59_05910"/>
<reference evidence="2 3" key="1">
    <citation type="submission" date="2018-04" db="EMBL/GenBank/DDBJ databases">
        <title>Genome sequencing of Flavobacterium sp. HYN0059.</title>
        <authorList>
            <person name="Yi H."/>
            <person name="Baek C."/>
        </authorList>
    </citation>
    <scope>NUCLEOTIDE SEQUENCE [LARGE SCALE GENOMIC DNA]</scope>
    <source>
        <strain evidence="2 3">HYN0059</strain>
    </source>
</reference>
<dbReference type="RefSeq" id="WP_108777388.1">
    <property type="nucleotide sequence ID" value="NZ_CP029186.1"/>
</dbReference>
<name>A0A2S1QW91_9FLAO</name>
<protein>
    <recommendedName>
        <fullName evidence="4">Fibronectin type-III domain-containing protein</fullName>
    </recommendedName>
</protein>
<evidence type="ECO:0000256" key="1">
    <source>
        <dbReference type="SAM" id="SignalP"/>
    </source>
</evidence>
<accession>A0A2S1QW91</accession>
<evidence type="ECO:0000313" key="2">
    <source>
        <dbReference type="EMBL" id="AWH84682.1"/>
    </source>
</evidence>